<evidence type="ECO:0000313" key="6">
    <source>
        <dbReference type="EMBL" id="BAD39928.1"/>
    </source>
</evidence>
<dbReference type="InterPro" id="IPR015422">
    <property type="entry name" value="PyrdxlP-dep_Trfase_small"/>
</dbReference>
<accession>Q67QW5</accession>
<dbReference type="EMBL" id="AP006840">
    <property type="protein sequence ID" value="BAD39928.1"/>
    <property type="molecule type" value="Genomic_DNA"/>
</dbReference>
<dbReference type="InterPro" id="IPR005814">
    <property type="entry name" value="Aminotrans_3"/>
</dbReference>
<dbReference type="PANTHER" id="PTHR43094:SF1">
    <property type="entry name" value="AMINOTRANSFERASE CLASS-III"/>
    <property type="match status" value="1"/>
</dbReference>
<dbReference type="FunFam" id="3.40.640.10:FF:000014">
    <property type="entry name" value="Adenosylmethionine-8-amino-7-oxononanoate aminotransferase, probable"/>
    <property type="match status" value="1"/>
</dbReference>
<evidence type="ECO:0000313" key="7">
    <source>
        <dbReference type="Proteomes" id="UP000000417"/>
    </source>
</evidence>
<evidence type="ECO:0000256" key="5">
    <source>
        <dbReference type="RuleBase" id="RU003560"/>
    </source>
</evidence>
<organism evidence="6 7">
    <name type="scientific">Symbiobacterium thermophilum (strain DSM 24528 / JCM 14929 / IAM 14863 / T)</name>
    <dbReference type="NCBI Taxonomy" id="292459"/>
    <lineage>
        <taxon>Bacteria</taxon>
        <taxon>Bacillati</taxon>
        <taxon>Bacillota</taxon>
        <taxon>Clostridia</taxon>
        <taxon>Eubacteriales</taxon>
        <taxon>Symbiobacteriaceae</taxon>
        <taxon>Symbiobacterium</taxon>
    </lineage>
</organism>
<dbReference type="CDD" id="cd00610">
    <property type="entry name" value="OAT_like"/>
    <property type="match status" value="1"/>
</dbReference>
<dbReference type="InterPro" id="IPR049704">
    <property type="entry name" value="Aminotrans_3_PPA_site"/>
</dbReference>
<dbReference type="PROSITE" id="PS00600">
    <property type="entry name" value="AA_TRANSFER_CLASS_3"/>
    <property type="match status" value="1"/>
</dbReference>
<keyword evidence="3 6" id="KW-0808">Transferase</keyword>
<dbReference type="PANTHER" id="PTHR43094">
    <property type="entry name" value="AMINOTRANSFERASE"/>
    <property type="match status" value="1"/>
</dbReference>
<evidence type="ECO:0000256" key="3">
    <source>
        <dbReference type="ARBA" id="ARBA00022679"/>
    </source>
</evidence>
<dbReference type="Proteomes" id="UP000000417">
    <property type="component" value="Chromosome"/>
</dbReference>
<dbReference type="GO" id="GO:0008483">
    <property type="term" value="F:transaminase activity"/>
    <property type="evidence" value="ECO:0007669"/>
    <property type="project" value="UniProtKB-KW"/>
</dbReference>
<dbReference type="HOGENOM" id="CLU_016922_4_0_9"/>
<dbReference type="KEGG" id="sth:STH943"/>
<gene>
    <name evidence="6" type="ordered locus">STH943</name>
</gene>
<evidence type="ECO:0000256" key="2">
    <source>
        <dbReference type="ARBA" id="ARBA00022576"/>
    </source>
</evidence>
<proteinExistence type="inferred from homology"/>
<dbReference type="Gene3D" id="3.90.1150.10">
    <property type="entry name" value="Aspartate Aminotransferase, domain 1"/>
    <property type="match status" value="1"/>
</dbReference>
<dbReference type="GO" id="GO:0030170">
    <property type="term" value="F:pyridoxal phosphate binding"/>
    <property type="evidence" value="ECO:0007669"/>
    <property type="project" value="InterPro"/>
</dbReference>
<name>Q67QW5_SYMTH</name>
<keyword evidence="2 6" id="KW-0032">Aminotransferase</keyword>
<dbReference type="AlphaFoldDB" id="Q67QW5"/>
<protein>
    <submittedName>
        <fullName evidence="6">Adenosylmethionine-8-amino-7-oxononanoate aminotransferase</fullName>
    </submittedName>
</protein>
<keyword evidence="4 5" id="KW-0663">Pyridoxal phosphate</keyword>
<dbReference type="SUPFAM" id="SSF53383">
    <property type="entry name" value="PLP-dependent transferases"/>
    <property type="match status" value="1"/>
</dbReference>
<sequence>MRRVIIGPGAGFRTGGDHMNLKELDLRHLIHNEVRFRELARKGTTVITRAEGSTIWDIDGRAYLDAQAGMVLVNVGYGRRELGAVAAAQMERLMYYHTYFQYSNEPAVRLAAKLASLAPEGLGKVFFTLGGAESVETAVKIARLYQRARGRADGHKIICLDLGYHGNSLGALSATAFEAHRAYYGPLVPGFVHIPSPDTFEGPFRADDPEAGRKYAALLEERILAEGPETVAAFLAEPILGVGGIIVPPDDYLKHVRRICDKYGVLLILDEVMTGFGRAGTMWACGQFGVVPDLMCTAKGLTSGYLPLGAVLVGDHVIEAIAEADFPFEHGFTYAGHPVSCAVAMENIAILEREGLAERAARMGERLKEALLARDNPYIAEVRGRGLMVAAELVRDRETRERFPEGNRAFRFDVEAGCLREGVITGIAPYRDTLMITPPLVITEAEIDRLVDVYDRVIRQEGDRRRKQG</sequence>
<evidence type="ECO:0000256" key="1">
    <source>
        <dbReference type="ARBA" id="ARBA00008954"/>
    </source>
</evidence>
<dbReference type="Gene3D" id="3.40.640.10">
    <property type="entry name" value="Type I PLP-dependent aspartate aminotransferase-like (Major domain)"/>
    <property type="match status" value="1"/>
</dbReference>
<dbReference type="eggNOG" id="COG0161">
    <property type="taxonomic scope" value="Bacteria"/>
</dbReference>
<dbReference type="PIRSF" id="PIRSF000521">
    <property type="entry name" value="Transaminase_4ab_Lys_Orn"/>
    <property type="match status" value="1"/>
</dbReference>
<keyword evidence="7" id="KW-1185">Reference proteome</keyword>
<dbReference type="Pfam" id="PF00202">
    <property type="entry name" value="Aminotran_3"/>
    <property type="match status" value="1"/>
</dbReference>
<dbReference type="STRING" id="292459.STH943"/>
<reference evidence="6 7" key="1">
    <citation type="journal article" date="2004" name="Nucleic Acids Res.">
        <title>Genome sequence of Symbiobacterium thermophilum, an uncultivable bacterium that depends on microbial commensalism.</title>
        <authorList>
            <person name="Ueda K."/>
            <person name="Yamashita A."/>
            <person name="Ishikawa J."/>
            <person name="Shimada M."/>
            <person name="Watsuji T."/>
            <person name="Morimura K."/>
            <person name="Ikeda H."/>
            <person name="Hattori M."/>
            <person name="Beppu T."/>
        </authorList>
    </citation>
    <scope>NUCLEOTIDE SEQUENCE [LARGE SCALE GENOMIC DNA]</scope>
    <source>
        <strain evidence="7">T / IAM 14863</strain>
    </source>
</reference>
<dbReference type="InterPro" id="IPR015424">
    <property type="entry name" value="PyrdxlP-dep_Trfase"/>
</dbReference>
<comment type="similarity">
    <text evidence="1 5">Belongs to the class-III pyridoxal-phosphate-dependent aminotransferase family.</text>
</comment>
<dbReference type="InterPro" id="IPR015421">
    <property type="entry name" value="PyrdxlP-dep_Trfase_major"/>
</dbReference>
<evidence type="ECO:0000256" key="4">
    <source>
        <dbReference type="ARBA" id="ARBA00022898"/>
    </source>
</evidence>